<dbReference type="GO" id="GO:0010038">
    <property type="term" value="P:response to metal ion"/>
    <property type="evidence" value="ECO:0007669"/>
    <property type="project" value="InterPro"/>
</dbReference>
<dbReference type="SUPFAM" id="SSF54001">
    <property type="entry name" value="Cysteine proteinases"/>
    <property type="match status" value="1"/>
</dbReference>
<dbReference type="GO" id="GO:0046938">
    <property type="term" value="P:phytochelatin biosynthetic process"/>
    <property type="evidence" value="ECO:0007669"/>
    <property type="project" value="InterPro"/>
</dbReference>
<evidence type="ECO:0000256" key="1">
    <source>
        <dbReference type="ARBA" id="ARBA00012468"/>
    </source>
</evidence>
<dbReference type="AlphaFoldDB" id="A0AAE9DKQ4"/>
<dbReference type="InterPro" id="IPR007719">
    <property type="entry name" value="PCS_N"/>
</dbReference>
<organism evidence="6 7">
    <name type="scientific">Caenorhabditis briggsae</name>
    <dbReference type="NCBI Taxonomy" id="6238"/>
    <lineage>
        <taxon>Eukaryota</taxon>
        <taxon>Metazoa</taxon>
        <taxon>Ecdysozoa</taxon>
        <taxon>Nematoda</taxon>
        <taxon>Chromadorea</taxon>
        <taxon>Rhabditida</taxon>
        <taxon>Rhabditina</taxon>
        <taxon>Rhabditomorpha</taxon>
        <taxon>Rhabditoidea</taxon>
        <taxon>Rhabditidae</taxon>
        <taxon>Peloderinae</taxon>
        <taxon>Caenorhabditis</taxon>
    </lineage>
</organism>
<evidence type="ECO:0000313" key="6">
    <source>
        <dbReference type="EMBL" id="ULU06218.1"/>
    </source>
</evidence>
<gene>
    <name evidence="6" type="ORF">L3Y34_018233</name>
</gene>
<dbReference type="PANTHER" id="PTHR33447">
    <property type="entry name" value="GLUTATHIONE GAMMA-GLUTAMYLCYSTEINYLTRANSFERASE"/>
    <property type="match status" value="1"/>
</dbReference>
<accession>A0AAE9DKQ4</accession>
<dbReference type="Proteomes" id="UP000827892">
    <property type="component" value="Chromosome II"/>
</dbReference>
<dbReference type="FunFam" id="3.90.70.30:FF:000001">
    <property type="entry name" value="Glutathione gamma-glutamylcysteinyltransferase 1"/>
    <property type="match status" value="1"/>
</dbReference>
<dbReference type="EC" id="2.3.2.15" evidence="1"/>
<evidence type="ECO:0000256" key="3">
    <source>
        <dbReference type="ARBA" id="ARBA00022679"/>
    </source>
</evidence>
<name>A0AAE9DKQ4_CAEBR</name>
<keyword evidence="3" id="KW-0808">Transferase</keyword>
<protein>
    <recommendedName>
        <fullName evidence="1">glutathione gamma-glutamylcysteinyltransferase</fullName>
        <ecNumber evidence="1">2.3.2.15</ecNumber>
    </recommendedName>
</protein>
<dbReference type="InterPro" id="IPR040409">
    <property type="entry name" value="PCS-like"/>
</dbReference>
<evidence type="ECO:0000256" key="2">
    <source>
        <dbReference type="ARBA" id="ARBA00022539"/>
    </source>
</evidence>
<dbReference type="GO" id="GO:0016756">
    <property type="term" value="F:glutathione gamma-glutamylcysteinyltransferase activity"/>
    <property type="evidence" value="ECO:0007669"/>
    <property type="project" value="UniProtKB-EC"/>
</dbReference>
<dbReference type="Pfam" id="PF05023">
    <property type="entry name" value="Phytochelatin"/>
    <property type="match status" value="1"/>
</dbReference>
<reference evidence="6 7" key="1">
    <citation type="submission" date="2022-05" db="EMBL/GenBank/DDBJ databases">
        <title>Chromosome-level reference genomes for two strains of Caenorhabditis briggsae: an improved platform for comparative genomics.</title>
        <authorList>
            <person name="Stevens L."/>
            <person name="Andersen E.C."/>
        </authorList>
    </citation>
    <scope>NUCLEOTIDE SEQUENCE [LARGE SCALE GENOMIC DNA]</scope>
    <source>
        <strain evidence="6">QX1410_ONT</strain>
        <tissue evidence="6">Whole-organism</tissue>
    </source>
</reference>
<proteinExistence type="predicted"/>
<dbReference type="PANTHER" id="PTHR33447:SF2">
    <property type="entry name" value="GLUTATHIONE GAMMA-GLUTAMYLCYSTEINYLTRANSFERASE"/>
    <property type="match status" value="1"/>
</dbReference>
<keyword evidence="4" id="KW-0479">Metal-binding</keyword>
<evidence type="ECO:0000256" key="4">
    <source>
        <dbReference type="ARBA" id="ARBA00022723"/>
    </source>
</evidence>
<dbReference type="InterPro" id="IPR038156">
    <property type="entry name" value="PCS_N_sf"/>
</dbReference>
<dbReference type="InterPro" id="IPR038765">
    <property type="entry name" value="Papain-like_cys_pep_sf"/>
</dbReference>
<dbReference type="PROSITE" id="PS51443">
    <property type="entry name" value="PCS"/>
    <property type="match status" value="1"/>
</dbReference>
<evidence type="ECO:0000313" key="7">
    <source>
        <dbReference type="Proteomes" id="UP000827892"/>
    </source>
</evidence>
<dbReference type="EMBL" id="CP090892">
    <property type="protein sequence ID" value="ULU06218.1"/>
    <property type="molecule type" value="Genomic_DNA"/>
</dbReference>
<evidence type="ECO:0000259" key="5">
    <source>
        <dbReference type="PROSITE" id="PS51443"/>
    </source>
</evidence>
<dbReference type="Gene3D" id="3.90.70.30">
    <property type="entry name" value="Phytochelatin synthase, N-terminal domain"/>
    <property type="match status" value="1"/>
</dbReference>
<sequence>MMQNKLQRTFACSAGRTNFKMSVTAKNFYRRPLPETCVEFSSELGKKLFTEALLQGSANIYFKLASQFRTQDEPAYCGLSTLVMVLNALEVDPEKVWKAPWRFYHESMLDCCVPLENIKKSGINLQQFSCLATCNRLRSSVSYGETTPEFLKKFRASLVNSVKSDDQVLVASYDRSVLGQTGTGHFSPLAAYHADSDQVLIMDVARFKYPPHWVKLETLQKALCSVDISTKKPRGFVELELRKGTRPLIMYGLKAYVNVNDSDFATSVISWNEFLLCDPLENEEEEFQLCCRKFGQCFAPHALCCTQKTFDADQKNSCVECSNEHSDACKLICAEIRRTRFAEVFSSSAVAALLVAWPFKHGYSERSDRIGDLTEKYKKEFSAETINEMDQLTTQIRTLICCSKPPVIINVNKTETTNNKCSKNKIGETCACSNDVHL</sequence>
<keyword evidence="2" id="KW-0104">Cadmium</keyword>
<dbReference type="GO" id="GO:0046872">
    <property type="term" value="F:metal ion binding"/>
    <property type="evidence" value="ECO:0007669"/>
    <property type="project" value="UniProtKB-KW"/>
</dbReference>
<feature type="domain" description="Peptidase C83" evidence="5">
    <location>
        <begin position="23"/>
        <end position="244"/>
    </location>
</feature>